<dbReference type="Pfam" id="PF03466">
    <property type="entry name" value="LysR_substrate"/>
    <property type="match status" value="1"/>
</dbReference>
<evidence type="ECO:0000313" key="6">
    <source>
        <dbReference type="EMBL" id="UOO92649.1"/>
    </source>
</evidence>
<dbReference type="InterPro" id="IPR036388">
    <property type="entry name" value="WH-like_DNA-bd_sf"/>
</dbReference>
<name>A0ABY4EA64_VITST</name>
<dbReference type="PANTHER" id="PTHR30537">
    <property type="entry name" value="HTH-TYPE TRANSCRIPTIONAL REGULATOR"/>
    <property type="match status" value="1"/>
</dbReference>
<sequence length="304" mass="34980">MNNKLYRKQVPSTHAMRCFEAAARHLSFTLAAEELNMTQSAVSKQVAMLEYTLKIQLFIRVRQRLQLAPPGQLYFQEVTRILALIEEASLEMLSYDDRADSIRIATHPSFGTNWLIPALQGFRERHQYIELTFQDYVDPSDLGAADIDVAFIHGEGHWENLKTIKLFDEVMVPVCSPDMLERYGSDGIEQLYLEQPLLQCRTRVDAWSEFFDCMDLEHPNGYRGPRFETWSSLMAAAEHDFGVGLVPEFLLQKYLKTGRLVKMSAHKLESAGAYYMAYPEHFAAEPKIMAIADWIQEHLYEKSA</sequence>
<keyword evidence="4" id="KW-0804">Transcription</keyword>
<proteinExistence type="inferred from homology"/>
<feature type="domain" description="HTH lysR-type" evidence="5">
    <location>
        <begin position="11"/>
        <end position="68"/>
    </location>
</feature>
<evidence type="ECO:0000256" key="1">
    <source>
        <dbReference type="ARBA" id="ARBA00009437"/>
    </source>
</evidence>
<dbReference type="Pfam" id="PF00126">
    <property type="entry name" value="HTH_1"/>
    <property type="match status" value="1"/>
</dbReference>
<evidence type="ECO:0000256" key="2">
    <source>
        <dbReference type="ARBA" id="ARBA00023015"/>
    </source>
</evidence>
<dbReference type="InterPro" id="IPR058163">
    <property type="entry name" value="LysR-type_TF_proteobact-type"/>
</dbReference>
<protein>
    <submittedName>
        <fullName evidence="6">LysR substrate-binding domain-containing protein</fullName>
    </submittedName>
</protein>
<dbReference type="InterPro" id="IPR000847">
    <property type="entry name" value="LysR_HTH_N"/>
</dbReference>
<evidence type="ECO:0000259" key="5">
    <source>
        <dbReference type="PROSITE" id="PS50931"/>
    </source>
</evidence>
<organism evidence="6 7">
    <name type="scientific">Vitreoscilla stercoraria</name>
    <dbReference type="NCBI Taxonomy" id="61"/>
    <lineage>
        <taxon>Bacteria</taxon>
        <taxon>Pseudomonadati</taxon>
        <taxon>Pseudomonadota</taxon>
        <taxon>Betaproteobacteria</taxon>
        <taxon>Neisseriales</taxon>
        <taxon>Neisseriaceae</taxon>
        <taxon>Vitreoscilla</taxon>
    </lineage>
</organism>
<accession>A0ABY4EA64</accession>
<evidence type="ECO:0000256" key="3">
    <source>
        <dbReference type="ARBA" id="ARBA00023125"/>
    </source>
</evidence>
<dbReference type="Gene3D" id="3.40.190.10">
    <property type="entry name" value="Periplasmic binding protein-like II"/>
    <property type="match status" value="2"/>
</dbReference>
<reference evidence="6" key="2">
    <citation type="journal article" date="2022" name="Res Sq">
        <title>Evolution of multicellular longitudinally dividing oral cavity symbionts (Neisseriaceae).</title>
        <authorList>
            <person name="Nyongesa S."/>
            <person name="Weber P."/>
            <person name="Bernet E."/>
            <person name="Pullido F."/>
            <person name="Nieckarz M."/>
            <person name="Delaby M."/>
            <person name="Nieves C."/>
            <person name="Viehboeck T."/>
            <person name="Krause N."/>
            <person name="Rivera-Millot A."/>
            <person name="Nakamura A."/>
            <person name="Vischer N."/>
            <person name="VanNieuwenhze M."/>
            <person name="Brun Y."/>
            <person name="Cava F."/>
            <person name="Bulgheresi S."/>
            <person name="Veyrier F."/>
        </authorList>
    </citation>
    <scope>NUCLEOTIDE SEQUENCE</scope>
    <source>
        <strain evidence="6">SAG 1488-6</strain>
    </source>
</reference>
<reference evidence="6" key="1">
    <citation type="submission" date="2021-12" db="EMBL/GenBank/DDBJ databases">
        <authorList>
            <person name="Veyrier F.J."/>
        </authorList>
    </citation>
    <scope>NUCLEOTIDE SEQUENCE</scope>
    <source>
        <strain evidence="6">SAG 1488-6</strain>
    </source>
</reference>
<dbReference type="InterPro" id="IPR036390">
    <property type="entry name" value="WH_DNA-bd_sf"/>
</dbReference>
<dbReference type="SUPFAM" id="SSF53850">
    <property type="entry name" value="Periplasmic binding protein-like II"/>
    <property type="match status" value="1"/>
</dbReference>
<dbReference type="Proteomes" id="UP000832034">
    <property type="component" value="Chromosome"/>
</dbReference>
<dbReference type="SUPFAM" id="SSF46785">
    <property type="entry name" value="Winged helix' DNA-binding domain"/>
    <property type="match status" value="1"/>
</dbReference>
<evidence type="ECO:0000256" key="4">
    <source>
        <dbReference type="ARBA" id="ARBA00023163"/>
    </source>
</evidence>
<dbReference type="RefSeq" id="WP_019957999.1">
    <property type="nucleotide sequence ID" value="NZ_CP091512.1"/>
</dbReference>
<dbReference type="InterPro" id="IPR005119">
    <property type="entry name" value="LysR_subst-bd"/>
</dbReference>
<dbReference type="PROSITE" id="PS50931">
    <property type="entry name" value="HTH_LYSR"/>
    <property type="match status" value="1"/>
</dbReference>
<dbReference type="EMBL" id="CP091512">
    <property type="protein sequence ID" value="UOO92649.1"/>
    <property type="molecule type" value="Genomic_DNA"/>
</dbReference>
<keyword evidence="7" id="KW-1185">Reference proteome</keyword>
<keyword evidence="3" id="KW-0238">DNA-binding</keyword>
<dbReference type="Gene3D" id="1.10.10.10">
    <property type="entry name" value="Winged helix-like DNA-binding domain superfamily/Winged helix DNA-binding domain"/>
    <property type="match status" value="1"/>
</dbReference>
<keyword evidence="2" id="KW-0805">Transcription regulation</keyword>
<evidence type="ECO:0000313" key="7">
    <source>
        <dbReference type="Proteomes" id="UP000832034"/>
    </source>
</evidence>
<dbReference type="PRINTS" id="PR00039">
    <property type="entry name" value="HTHLYSR"/>
</dbReference>
<gene>
    <name evidence="6" type="ORF">LVJ81_00955</name>
</gene>
<dbReference type="PANTHER" id="PTHR30537:SF26">
    <property type="entry name" value="GLYCINE CLEAVAGE SYSTEM TRANSCRIPTIONAL ACTIVATOR"/>
    <property type="match status" value="1"/>
</dbReference>
<comment type="similarity">
    <text evidence="1">Belongs to the LysR transcriptional regulatory family.</text>
</comment>